<dbReference type="InParanoid" id="A0A0R0HES8"/>
<dbReference type="EnsemblPlants" id="KRH24863">
    <property type="protein sequence ID" value="KRH24863"/>
    <property type="gene ID" value="GLYMA_12G067200"/>
</dbReference>
<dbReference type="SMR" id="A0A0R0HES8"/>
<dbReference type="Gramene" id="KRH24863">
    <property type="protein sequence ID" value="KRH24863"/>
    <property type="gene ID" value="GLYMA_12G067200"/>
</dbReference>
<accession>A0A0R0HES8</accession>
<name>A0A0R0HES8_SOYBN</name>
<reference evidence="2" key="3">
    <citation type="submission" date="2018-07" db="EMBL/GenBank/DDBJ databases">
        <title>WGS assembly of Glycine max.</title>
        <authorList>
            <person name="Schmutz J."/>
            <person name="Cannon S."/>
            <person name="Schlueter J."/>
            <person name="Ma J."/>
            <person name="Mitros T."/>
            <person name="Nelson W."/>
            <person name="Hyten D."/>
            <person name="Song Q."/>
            <person name="Thelen J."/>
            <person name="Cheng J."/>
            <person name="Xu D."/>
            <person name="Hellsten U."/>
            <person name="May G."/>
            <person name="Yu Y."/>
            <person name="Sakurai T."/>
            <person name="Umezawa T."/>
            <person name="Bhattacharyya M."/>
            <person name="Sandhu D."/>
            <person name="Valliyodan B."/>
            <person name="Lindquist E."/>
            <person name="Peto M."/>
            <person name="Grant D."/>
            <person name="Shu S."/>
            <person name="Goodstein D."/>
            <person name="Barry K."/>
            <person name="Futrell-Griggs M."/>
            <person name="Abernathy B."/>
            <person name="Du J."/>
            <person name="Tian Z."/>
            <person name="Zhu L."/>
            <person name="Gill N."/>
            <person name="Joshi T."/>
            <person name="Libault M."/>
            <person name="Sethuraman A."/>
            <person name="Zhang X."/>
            <person name="Shinozaki K."/>
            <person name="Nguyen H."/>
            <person name="Wing R."/>
            <person name="Cregan P."/>
            <person name="Specht J."/>
            <person name="Grimwood J."/>
            <person name="Rokhsar D."/>
            <person name="Stacey G."/>
            <person name="Shoemaker R."/>
            <person name="Jackson S."/>
        </authorList>
    </citation>
    <scope>NUCLEOTIDE SEQUENCE</scope>
    <source>
        <tissue evidence="2">Callus</tissue>
    </source>
</reference>
<gene>
    <name evidence="2" type="ORF">GLYMA_12G067200</name>
</gene>
<organism evidence="2">
    <name type="scientific">Glycine max</name>
    <name type="common">Soybean</name>
    <name type="synonym">Glycine hispida</name>
    <dbReference type="NCBI Taxonomy" id="3847"/>
    <lineage>
        <taxon>Eukaryota</taxon>
        <taxon>Viridiplantae</taxon>
        <taxon>Streptophyta</taxon>
        <taxon>Embryophyta</taxon>
        <taxon>Tracheophyta</taxon>
        <taxon>Spermatophyta</taxon>
        <taxon>Magnoliopsida</taxon>
        <taxon>eudicotyledons</taxon>
        <taxon>Gunneridae</taxon>
        <taxon>Pentapetalae</taxon>
        <taxon>rosids</taxon>
        <taxon>fabids</taxon>
        <taxon>Fabales</taxon>
        <taxon>Fabaceae</taxon>
        <taxon>Papilionoideae</taxon>
        <taxon>50 kb inversion clade</taxon>
        <taxon>NPAAA clade</taxon>
        <taxon>indigoferoid/millettioid clade</taxon>
        <taxon>Phaseoleae</taxon>
        <taxon>Glycine</taxon>
        <taxon>Glycine subgen. Soja</taxon>
    </lineage>
</organism>
<dbReference type="EMBL" id="CM000845">
    <property type="protein sequence ID" value="KRH24863.1"/>
    <property type="molecule type" value="Genomic_DNA"/>
</dbReference>
<evidence type="ECO:0000313" key="4">
    <source>
        <dbReference type="Proteomes" id="UP000008827"/>
    </source>
</evidence>
<reference evidence="3" key="2">
    <citation type="submission" date="2018-02" db="UniProtKB">
        <authorList>
            <consortium name="EnsemblPlants"/>
        </authorList>
    </citation>
    <scope>IDENTIFICATION</scope>
    <source>
        <strain evidence="3">Williams 82</strain>
    </source>
</reference>
<keyword evidence="1" id="KW-0175">Coiled coil</keyword>
<feature type="coiled-coil region" evidence="1">
    <location>
        <begin position="89"/>
        <end position="144"/>
    </location>
</feature>
<evidence type="ECO:0000313" key="3">
    <source>
        <dbReference type="EnsemblPlants" id="KRH24863"/>
    </source>
</evidence>
<dbReference type="Gene3D" id="1.20.5.1000">
    <property type="entry name" value="arf6 gtpase in complex with a specific effector, jip4"/>
    <property type="match status" value="1"/>
</dbReference>
<evidence type="ECO:0000256" key="1">
    <source>
        <dbReference type="SAM" id="Coils"/>
    </source>
</evidence>
<reference evidence="2 3" key="1">
    <citation type="journal article" date="2010" name="Nature">
        <title>Genome sequence of the palaeopolyploid soybean.</title>
        <authorList>
            <person name="Schmutz J."/>
            <person name="Cannon S.B."/>
            <person name="Schlueter J."/>
            <person name="Ma J."/>
            <person name="Mitros T."/>
            <person name="Nelson W."/>
            <person name="Hyten D.L."/>
            <person name="Song Q."/>
            <person name="Thelen J.J."/>
            <person name="Cheng J."/>
            <person name="Xu D."/>
            <person name="Hellsten U."/>
            <person name="May G.D."/>
            <person name="Yu Y."/>
            <person name="Sakurai T."/>
            <person name="Umezawa T."/>
            <person name="Bhattacharyya M.K."/>
            <person name="Sandhu D."/>
            <person name="Valliyodan B."/>
            <person name="Lindquist E."/>
            <person name="Peto M."/>
            <person name="Grant D."/>
            <person name="Shu S."/>
            <person name="Goodstein D."/>
            <person name="Barry K."/>
            <person name="Futrell-Griggs M."/>
            <person name="Abernathy B."/>
            <person name="Du J."/>
            <person name="Tian Z."/>
            <person name="Zhu L."/>
            <person name="Gill N."/>
            <person name="Joshi T."/>
            <person name="Libault M."/>
            <person name="Sethuraman A."/>
            <person name="Zhang X.-C."/>
            <person name="Shinozaki K."/>
            <person name="Nguyen H.T."/>
            <person name="Wing R.A."/>
            <person name="Cregan P."/>
            <person name="Specht J."/>
            <person name="Grimwood J."/>
            <person name="Rokhsar D."/>
            <person name="Stacey G."/>
            <person name="Shoemaker R.C."/>
            <person name="Jackson S.A."/>
        </authorList>
    </citation>
    <scope>NUCLEOTIDE SEQUENCE</scope>
    <source>
        <strain evidence="3">cv. Williams 82</strain>
        <tissue evidence="2">Callus</tissue>
    </source>
</reference>
<protein>
    <submittedName>
        <fullName evidence="2 3">Uncharacterized protein</fullName>
    </submittedName>
</protein>
<evidence type="ECO:0000313" key="2">
    <source>
        <dbReference type="EMBL" id="KRH24863.1"/>
    </source>
</evidence>
<dbReference type="AlphaFoldDB" id="A0A0R0HES8"/>
<sequence length="203" mass="23085">MVDYVGPVESLDASEIFLGWSLATIHHWKETMAKANNKTKTMAAKLKSMKVEVGKTKELKLELPKSKELVGKLQEDLDKHVRYSLNQQVKDISAKVKELTSEKKIVEENLTTAKDKVADLEKKIEDLKSELRKKEEVKSTLTVKFDKAKRLIVLNHQEGFKKAQRQVKVLLPSSDFSQLDVNCDVVDGEIVRESQLCFESKGE</sequence>
<proteinExistence type="predicted"/>
<keyword evidence="4" id="KW-1185">Reference proteome</keyword>
<dbReference type="Proteomes" id="UP000008827">
    <property type="component" value="Chromosome 12"/>
</dbReference>